<evidence type="ECO:0000256" key="6">
    <source>
        <dbReference type="SAM" id="Phobius"/>
    </source>
</evidence>
<keyword evidence="5 6" id="KW-0472">Membrane</keyword>
<evidence type="ECO:0000313" key="8">
    <source>
        <dbReference type="Proteomes" id="UP000282654"/>
    </source>
</evidence>
<dbReference type="GO" id="GO:0015658">
    <property type="term" value="F:branched-chain amino acid transmembrane transporter activity"/>
    <property type="evidence" value="ECO:0007669"/>
    <property type="project" value="InterPro"/>
</dbReference>
<keyword evidence="3 6" id="KW-0812">Transmembrane</keyword>
<feature type="transmembrane region" description="Helical" evidence="6">
    <location>
        <begin position="284"/>
        <end position="303"/>
    </location>
</feature>
<evidence type="ECO:0000313" key="7">
    <source>
        <dbReference type="EMBL" id="RPF42448.1"/>
    </source>
</evidence>
<feature type="transmembrane region" description="Helical" evidence="6">
    <location>
        <begin position="209"/>
        <end position="232"/>
    </location>
</feature>
<keyword evidence="4 6" id="KW-1133">Transmembrane helix</keyword>
<reference evidence="7 8" key="1">
    <citation type="submission" date="2018-11" db="EMBL/GenBank/DDBJ databases">
        <title>Genomic Encyclopedia of Type Strains, Phase IV (KMG-IV): sequencing the most valuable type-strain genomes for metagenomic binning, comparative biology and taxonomic classification.</title>
        <authorList>
            <person name="Goeker M."/>
        </authorList>
    </citation>
    <scope>NUCLEOTIDE SEQUENCE [LARGE SCALE GENOMIC DNA]</scope>
    <source>
        <strain evidence="7 8">DSM 102936</strain>
    </source>
</reference>
<comment type="subcellular location">
    <subcellularLocation>
        <location evidence="1">Cell membrane</location>
        <topology evidence="1">Multi-pass membrane protein</topology>
    </subcellularLocation>
</comment>
<dbReference type="InterPro" id="IPR001851">
    <property type="entry name" value="ABC_transp_permease"/>
</dbReference>
<evidence type="ECO:0000256" key="4">
    <source>
        <dbReference type="ARBA" id="ARBA00022989"/>
    </source>
</evidence>
<keyword evidence="8" id="KW-1185">Reference proteome</keyword>
<feature type="transmembrane region" description="Helical" evidence="6">
    <location>
        <begin position="7"/>
        <end position="23"/>
    </location>
</feature>
<dbReference type="RefSeq" id="WP_211328154.1">
    <property type="nucleotide sequence ID" value="NZ_RKRE01000003.1"/>
</dbReference>
<feature type="transmembrane region" description="Helical" evidence="6">
    <location>
        <begin position="55"/>
        <end position="73"/>
    </location>
</feature>
<keyword evidence="2" id="KW-1003">Cell membrane</keyword>
<evidence type="ECO:0000256" key="2">
    <source>
        <dbReference type="ARBA" id="ARBA00022475"/>
    </source>
</evidence>
<dbReference type="PANTHER" id="PTHR30482:SF18">
    <property type="entry name" value="BRANCHED AMINO ACID TRANSPORT SYSTEM PERMEASE"/>
    <property type="match status" value="1"/>
</dbReference>
<protein>
    <submittedName>
        <fullName evidence="7">Amino acid/amide ABC transporter membrane protein 2 (HAAT family)</fullName>
    </submittedName>
</protein>
<dbReference type="Proteomes" id="UP000282654">
    <property type="component" value="Unassembled WGS sequence"/>
</dbReference>
<dbReference type="InterPro" id="IPR043428">
    <property type="entry name" value="LivM-like"/>
</dbReference>
<proteinExistence type="predicted"/>
<feature type="transmembrane region" description="Helical" evidence="6">
    <location>
        <begin position="79"/>
        <end position="98"/>
    </location>
</feature>
<dbReference type="AlphaFoldDB" id="A0A3N5AZ45"/>
<feature type="transmembrane region" description="Helical" evidence="6">
    <location>
        <begin position="244"/>
        <end position="272"/>
    </location>
</feature>
<feature type="transmembrane region" description="Helical" evidence="6">
    <location>
        <begin position="110"/>
        <end position="126"/>
    </location>
</feature>
<dbReference type="EMBL" id="RKRE01000003">
    <property type="protein sequence ID" value="RPF42448.1"/>
    <property type="molecule type" value="Genomic_DNA"/>
</dbReference>
<dbReference type="CDD" id="cd06581">
    <property type="entry name" value="TM_PBP1_LivM_like"/>
    <property type="match status" value="1"/>
</dbReference>
<gene>
    <name evidence="7" type="ORF">EDD75_1549</name>
</gene>
<organism evidence="7 8">
    <name type="scientific">Thermodesulfitimonas autotrophica</name>
    <dbReference type="NCBI Taxonomy" id="1894989"/>
    <lineage>
        <taxon>Bacteria</taxon>
        <taxon>Bacillati</taxon>
        <taxon>Bacillota</taxon>
        <taxon>Clostridia</taxon>
        <taxon>Thermoanaerobacterales</taxon>
        <taxon>Thermoanaerobacteraceae</taxon>
        <taxon>Thermodesulfitimonas</taxon>
    </lineage>
</organism>
<evidence type="ECO:0000256" key="1">
    <source>
        <dbReference type="ARBA" id="ARBA00004651"/>
    </source>
</evidence>
<dbReference type="PANTHER" id="PTHR30482">
    <property type="entry name" value="HIGH-AFFINITY BRANCHED-CHAIN AMINO ACID TRANSPORT SYSTEM PERMEASE"/>
    <property type="match status" value="1"/>
</dbReference>
<comment type="caution">
    <text evidence="7">The sequence shown here is derived from an EMBL/GenBank/DDBJ whole genome shotgun (WGS) entry which is preliminary data.</text>
</comment>
<evidence type="ECO:0000256" key="5">
    <source>
        <dbReference type="ARBA" id="ARBA00023136"/>
    </source>
</evidence>
<dbReference type="Pfam" id="PF02653">
    <property type="entry name" value="BPD_transp_2"/>
    <property type="match status" value="1"/>
</dbReference>
<evidence type="ECO:0000256" key="3">
    <source>
        <dbReference type="ARBA" id="ARBA00022692"/>
    </source>
</evidence>
<sequence length="329" mass="35278">MVSRNSCCRLLFCGVIVSLPLIIKSTYILGILILIALYAIVAEGLGVLMGYAGQVSFGQAAFYGLGAYTAAILATRCHLPPLLCLVVAPVLPTLVALIIGRSILRLREHYLALATLGFGILVYALFKEFAGLTGGPSGLTGIPYLSLGPFILDRDWKYYYLVWVILSLVLVSIDNLTRSPVGRAFRAIHASEKATEAAGIDTTTLKVQAFGLSACLAGLAGALYAFWVTFISPSPFSFTASVEFVLMVVIGGLGTLWGPLLGAAIIVGLTEFLRWAVRIIMPEAGGEFEIIFFGLIFVLIMLFRPQGLLAPRAFQGATTGKMEEEGCLR</sequence>
<feature type="transmembrane region" description="Helical" evidence="6">
    <location>
        <begin position="158"/>
        <end position="176"/>
    </location>
</feature>
<feature type="transmembrane region" description="Helical" evidence="6">
    <location>
        <begin position="29"/>
        <end position="48"/>
    </location>
</feature>
<accession>A0A3N5AZ45</accession>
<name>A0A3N5AZ45_9THEO</name>
<dbReference type="GO" id="GO:0005886">
    <property type="term" value="C:plasma membrane"/>
    <property type="evidence" value="ECO:0007669"/>
    <property type="project" value="UniProtKB-SubCell"/>
</dbReference>